<evidence type="ECO:0000313" key="11">
    <source>
        <dbReference type="Proteomes" id="UP000037460"/>
    </source>
</evidence>
<dbReference type="Gene3D" id="1.10.10.1940">
    <property type="match status" value="1"/>
</dbReference>
<evidence type="ECO:0000256" key="4">
    <source>
        <dbReference type="ARBA" id="ARBA00022729"/>
    </source>
</evidence>
<comment type="similarity">
    <text evidence="2 7">Belongs to the glycosyl hydrolase 27 family.</text>
</comment>
<dbReference type="Proteomes" id="UP000037460">
    <property type="component" value="Unassembled WGS sequence"/>
</dbReference>
<dbReference type="PRINTS" id="PR00740">
    <property type="entry name" value="GLHYDRLASE27"/>
</dbReference>
<dbReference type="Gene3D" id="3.20.20.70">
    <property type="entry name" value="Aldolase class I"/>
    <property type="match status" value="1"/>
</dbReference>
<comment type="catalytic activity">
    <reaction evidence="1 7">
        <text>Hydrolysis of terminal, non-reducing alpha-D-galactose residues in alpha-D-galactosides, including galactose oligosaccharides, galactomannans and galactolipids.</text>
        <dbReference type="EC" id="3.2.1.22"/>
    </reaction>
</comment>
<dbReference type="SUPFAM" id="SSF51011">
    <property type="entry name" value="Glycosyl hydrolase domain"/>
    <property type="match status" value="1"/>
</dbReference>
<keyword evidence="7" id="KW-1015">Disulfide bond</keyword>
<dbReference type="EC" id="3.2.1.22" evidence="3 7"/>
<evidence type="ECO:0000256" key="5">
    <source>
        <dbReference type="ARBA" id="ARBA00022801"/>
    </source>
</evidence>
<dbReference type="EMBL" id="JWZX01001802">
    <property type="protein sequence ID" value="KOO32321.1"/>
    <property type="molecule type" value="Genomic_DNA"/>
</dbReference>
<dbReference type="Pfam" id="PF07727">
    <property type="entry name" value="RVT_2"/>
    <property type="match status" value="1"/>
</dbReference>
<keyword evidence="8" id="KW-1133">Transmembrane helix</keyword>
<dbReference type="Pfam" id="PF01549">
    <property type="entry name" value="ShK"/>
    <property type="match status" value="1"/>
</dbReference>
<protein>
    <recommendedName>
        <fullName evidence="3 7">Alpha-galactosidase</fullName>
        <ecNumber evidence="3 7">3.2.1.22</ecNumber>
    </recommendedName>
    <alternativeName>
        <fullName evidence="7">Melibiase</fullName>
    </alternativeName>
</protein>
<reference evidence="11" key="1">
    <citation type="journal article" date="2015" name="PLoS Genet.">
        <title>Genome Sequence and Transcriptome Analyses of Chrysochromulina tobin: Metabolic Tools for Enhanced Algal Fitness in the Prominent Order Prymnesiales (Haptophyceae).</title>
        <authorList>
            <person name="Hovde B.T."/>
            <person name="Deodato C.R."/>
            <person name="Hunsperger H.M."/>
            <person name="Ryken S.A."/>
            <person name="Yost W."/>
            <person name="Jha R.K."/>
            <person name="Patterson J."/>
            <person name="Monnat R.J. Jr."/>
            <person name="Barlow S.B."/>
            <person name="Starkenburg S.R."/>
            <person name="Cattolico R.A."/>
        </authorList>
    </citation>
    <scope>NUCLEOTIDE SEQUENCE</scope>
    <source>
        <strain evidence="11">CCMP291</strain>
    </source>
</reference>
<keyword evidence="6 7" id="KW-0326">Glycosidase</keyword>
<dbReference type="InterPro" id="IPR013785">
    <property type="entry name" value="Aldolase_TIM"/>
</dbReference>
<dbReference type="PANTHER" id="PTHR11452:SF75">
    <property type="entry name" value="ALPHA-GALACTOSIDASE MEL1"/>
    <property type="match status" value="1"/>
</dbReference>
<dbReference type="Pfam" id="PF16499">
    <property type="entry name" value="Melibiase_2"/>
    <property type="match status" value="1"/>
</dbReference>
<keyword evidence="4" id="KW-0732">Signal</keyword>
<dbReference type="CDD" id="cd14792">
    <property type="entry name" value="GH27"/>
    <property type="match status" value="1"/>
</dbReference>
<evidence type="ECO:0000256" key="7">
    <source>
        <dbReference type="RuleBase" id="RU361168"/>
    </source>
</evidence>
<evidence type="ECO:0000259" key="9">
    <source>
        <dbReference type="PROSITE" id="PS51670"/>
    </source>
</evidence>
<dbReference type="InterPro" id="IPR002241">
    <property type="entry name" value="Glyco_hydro_27"/>
</dbReference>
<comment type="caution">
    <text evidence="10">The sequence shown here is derived from an EMBL/GenBank/DDBJ whole genome shotgun (WGS) entry which is preliminary data.</text>
</comment>
<feature type="domain" description="ShKT" evidence="9">
    <location>
        <begin position="587"/>
        <end position="623"/>
    </location>
</feature>
<dbReference type="GO" id="GO:0005975">
    <property type="term" value="P:carbohydrate metabolic process"/>
    <property type="evidence" value="ECO:0007669"/>
    <property type="project" value="InterPro"/>
</dbReference>
<dbReference type="GO" id="GO:0004557">
    <property type="term" value="F:alpha-galactosidase activity"/>
    <property type="evidence" value="ECO:0007669"/>
    <property type="project" value="UniProtKB-EC"/>
</dbReference>
<dbReference type="PANTHER" id="PTHR11452">
    <property type="entry name" value="ALPHA-GALACTOSIDASE/ALPHA-N-ACETYLGALACTOSAMINIDASE"/>
    <property type="match status" value="1"/>
</dbReference>
<evidence type="ECO:0000256" key="8">
    <source>
        <dbReference type="SAM" id="Phobius"/>
    </source>
</evidence>
<sequence>MCAEAARRKCTLYDCDVRAAFTTATMDRELYFEGPRPFTEKGKCCRCDKSVEGSKQAGNLYYKEHAQVFTEKIGLERSTADPNLYRKLWDDGSFLYVGVLVDNSLILPSGKDKLEWFLTQYRKHYTITGGEPTTKFNGVFLAQNVEKGTVSIHLKTYIEQVYRKRLKVVCLSSTEAETVAGVAATKDIRFVLHILDFFGVKIVEPVPLLIDNAGLHETLIIEVAEAMVSSGLRDAGYVYVNIDDCWQETRGADGHIIPFKSRFPSGMKAVGDKIHALGLKFGIYSCAGKTTCEGWPGSYGHETVDANDYASWGVDYLKYDFCGFEKVEEKKSPEHYYTLMRDALNATGRPILYSMCNWGVGSPHLWGHRVGNSWRTGRDVFAVWDEHECRQEMKLPSFLQSIETAIEQQAGAAYIEGAGPGGFNDPDMLVVGLDGMTPYGIVDECPPHLPAGTCKKGDYVSREVWGVVGGLTHTEQKAVFSFWCMLAAPLMLGNDPRTMSAATKRILTAPQLLRISQDKLGKQASRAFQSGGGEKLSVWVKPLDDGTYAVLLFNGGARPADVTVRWSRDLADAAKPWLRETERMPPCADKPEVKQCGEWTKSGECTKNAGFMRANCRRSCDACPPAIYDGPQATALVRDAWEEEDLGTHVALYTARHVEAHEARVLIVKFGEPSKLEAELKAHRRPAAQRGHEIREIRKRAEEPPGAFTPGAFTLGAAAVTLQGCASEHMDSLLLLVLAIVVASCMLLVGLQKLVQGEMGRSQSKVLCQQGNGRWEPVPQMPPRSPGHRVELMIRPPLPPPFAASAHAFVDALVSAISDEHFMVRSCPPEGCETGHERLRFVEVSSTGAFLQFDVMPEDINSYISGPDVARILLRLAVRADEFHIRLKGSNGAKSSTRGRMQDFWADP</sequence>
<organism evidence="10 11">
    <name type="scientific">Chrysochromulina tobinii</name>
    <dbReference type="NCBI Taxonomy" id="1460289"/>
    <lineage>
        <taxon>Eukaryota</taxon>
        <taxon>Haptista</taxon>
        <taxon>Haptophyta</taxon>
        <taxon>Prymnesiophyceae</taxon>
        <taxon>Prymnesiales</taxon>
        <taxon>Chrysochromulinaceae</taxon>
        <taxon>Chrysochromulina</taxon>
    </lineage>
</organism>
<dbReference type="InterPro" id="IPR017853">
    <property type="entry name" value="GH"/>
</dbReference>
<dbReference type="InterPro" id="IPR003582">
    <property type="entry name" value="ShKT_dom"/>
</dbReference>
<accession>A0A0M0K0A3</accession>
<keyword evidence="8" id="KW-0472">Membrane</keyword>
<dbReference type="AlphaFoldDB" id="A0A0M0K0A3"/>
<keyword evidence="5 7" id="KW-0378">Hydrolase</keyword>
<dbReference type="SUPFAM" id="SSF51445">
    <property type="entry name" value="(Trans)glycosidases"/>
    <property type="match status" value="1"/>
</dbReference>
<dbReference type="SMART" id="SM00254">
    <property type="entry name" value="ShKT"/>
    <property type="match status" value="1"/>
</dbReference>
<keyword evidence="11" id="KW-1185">Reference proteome</keyword>
<dbReference type="Pfam" id="PF17801">
    <property type="entry name" value="Melibiase_C"/>
    <property type="match status" value="1"/>
</dbReference>
<feature type="transmembrane region" description="Helical" evidence="8">
    <location>
        <begin position="733"/>
        <end position="751"/>
    </location>
</feature>
<gene>
    <name evidence="10" type="ORF">Ctob_010880</name>
</gene>
<dbReference type="InterPro" id="IPR013103">
    <property type="entry name" value="RVT_2"/>
</dbReference>
<name>A0A0M0K0A3_9EUKA</name>
<dbReference type="Gene3D" id="2.60.40.1180">
    <property type="entry name" value="Golgi alpha-mannosidase II"/>
    <property type="match status" value="1"/>
</dbReference>
<dbReference type="InterPro" id="IPR041233">
    <property type="entry name" value="Melibiase_C"/>
</dbReference>
<keyword evidence="8" id="KW-0812">Transmembrane</keyword>
<evidence type="ECO:0000256" key="3">
    <source>
        <dbReference type="ARBA" id="ARBA00012755"/>
    </source>
</evidence>
<evidence type="ECO:0000256" key="6">
    <source>
        <dbReference type="ARBA" id="ARBA00023295"/>
    </source>
</evidence>
<proteinExistence type="inferred from homology"/>
<dbReference type="OrthoDB" id="5795902at2759"/>
<dbReference type="InterPro" id="IPR013780">
    <property type="entry name" value="Glyco_hydro_b"/>
</dbReference>
<evidence type="ECO:0000256" key="1">
    <source>
        <dbReference type="ARBA" id="ARBA00001255"/>
    </source>
</evidence>
<dbReference type="PROSITE" id="PS51670">
    <property type="entry name" value="SHKT"/>
    <property type="match status" value="1"/>
</dbReference>
<evidence type="ECO:0000256" key="2">
    <source>
        <dbReference type="ARBA" id="ARBA00009743"/>
    </source>
</evidence>
<evidence type="ECO:0000313" key="10">
    <source>
        <dbReference type="EMBL" id="KOO32321.1"/>
    </source>
</evidence>